<feature type="compositionally biased region" description="Basic and acidic residues" evidence="10">
    <location>
        <begin position="255"/>
        <end position="273"/>
    </location>
</feature>
<dbReference type="GO" id="GO:0006281">
    <property type="term" value="P:DNA repair"/>
    <property type="evidence" value="ECO:0007669"/>
    <property type="project" value="TreeGrafter"/>
</dbReference>
<dbReference type="PROSITE" id="PS00518">
    <property type="entry name" value="ZF_RING_1"/>
    <property type="match status" value="1"/>
</dbReference>
<reference evidence="14" key="1">
    <citation type="submission" date="2022-07" db="EMBL/GenBank/DDBJ databases">
        <title>Genome Sequence of Xylaria arbuscula.</title>
        <authorList>
            <person name="Buettner E."/>
        </authorList>
    </citation>
    <scope>NUCLEOTIDE SEQUENCE</scope>
    <source>
        <strain evidence="14">VT107</strain>
    </source>
</reference>
<feature type="domain" description="RING-type" evidence="11">
    <location>
        <begin position="830"/>
        <end position="875"/>
    </location>
</feature>
<evidence type="ECO:0000259" key="12">
    <source>
        <dbReference type="PROSITE" id="PS51192"/>
    </source>
</evidence>
<keyword evidence="3" id="KW-0547">Nucleotide-binding</keyword>
<accession>A0A9W8TRD8</accession>
<dbReference type="GO" id="GO:0008270">
    <property type="term" value="F:zinc ion binding"/>
    <property type="evidence" value="ECO:0007669"/>
    <property type="project" value="UniProtKB-KW"/>
</dbReference>
<evidence type="ECO:0000259" key="11">
    <source>
        <dbReference type="PROSITE" id="PS50089"/>
    </source>
</evidence>
<feature type="compositionally biased region" description="Polar residues" evidence="10">
    <location>
        <begin position="169"/>
        <end position="178"/>
    </location>
</feature>
<dbReference type="Gene3D" id="3.40.50.300">
    <property type="entry name" value="P-loop containing nucleotide triphosphate hydrolases"/>
    <property type="match status" value="1"/>
</dbReference>
<dbReference type="SMART" id="SM00490">
    <property type="entry name" value="HELICc"/>
    <property type="match status" value="1"/>
</dbReference>
<dbReference type="PROSITE" id="PS51192">
    <property type="entry name" value="HELICASE_ATP_BIND_1"/>
    <property type="match status" value="1"/>
</dbReference>
<dbReference type="InterPro" id="IPR018957">
    <property type="entry name" value="Znf_C3HC4_RING-type"/>
</dbReference>
<evidence type="ECO:0000256" key="2">
    <source>
        <dbReference type="ARBA" id="ARBA00022723"/>
    </source>
</evidence>
<evidence type="ECO:0000256" key="1">
    <source>
        <dbReference type="ARBA" id="ARBA00007025"/>
    </source>
</evidence>
<feature type="compositionally biased region" description="Polar residues" evidence="10">
    <location>
        <begin position="73"/>
        <end position="95"/>
    </location>
</feature>
<feature type="domain" description="Helicase C-terminal" evidence="13">
    <location>
        <begin position="950"/>
        <end position="1100"/>
    </location>
</feature>
<evidence type="ECO:0000259" key="13">
    <source>
        <dbReference type="PROSITE" id="PS51194"/>
    </source>
</evidence>
<dbReference type="PANTHER" id="PTHR45626">
    <property type="entry name" value="TRANSCRIPTION TERMINATION FACTOR 2-RELATED"/>
    <property type="match status" value="1"/>
</dbReference>
<dbReference type="CDD" id="cd18793">
    <property type="entry name" value="SF2_C_SNF"/>
    <property type="match status" value="1"/>
</dbReference>
<dbReference type="GO" id="GO:0016787">
    <property type="term" value="F:hydrolase activity"/>
    <property type="evidence" value="ECO:0007669"/>
    <property type="project" value="UniProtKB-KW"/>
</dbReference>
<dbReference type="InterPro" id="IPR027417">
    <property type="entry name" value="P-loop_NTPase"/>
</dbReference>
<feature type="region of interest" description="Disordered" evidence="10">
    <location>
        <begin position="73"/>
        <end position="116"/>
    </location>
</feature>
<dbReference type="AlphaFoldDB" id="A0A9W8TRD8"/>
<dbReference type="Pfam" id="PF00097">
    <property type="entry name" value="zf-C3HC4"/>
    <property type="match status" value="1"/>
</dbReference>
<keyword evidence="7" id="KW-0862">Zinc</keyword>
<evidence type="ECO:0000256" key="8">
    <source>
        <dbReference type="ARBA" id="ARBA00022840"/>
    </source>
</evidence>
<evidence type="ECO:0000313" key="15">
    <source>
        <dbReference type="Proteomes" id="UP001148614"/>
    </source>
</evidence>
<evidence type="ECO:0000256" key="4">
    <source>
        <dbReference type="ARBA" id="ARBA00022771"/>
    </source>
</evidence>
<keyword evidence="8" id="KW-0067">ATP-binding</keyword>
<keyword evidence="4 9" id="KW-0863">Zinc-finger</keyword>
<dbReference type="InterPro" id="IPR014001">
    <property type="entry name" value="Helicase_ATP-bd"/>
</dbReference>
<dbReference type="InterPro" id="IPR050628">
    <property type="entry name" value="SNF2_RAD54_helicase_TF"/>
</dbReference>
<comment type="similarity">
    <text evidence="1">Belongs to the SNF2/RAD54 helicase family.</text>
</comment>
<dbReference type="InterPro" id="IPR000330">
    <property type="entry name" value="SNF2_N"/>
</dbReference>
<dbReference type="InterPro" id="IPR049730">
    <property type="entry name" value="SNF2/RAD54-like_C"/>
</dbReference>
<dbReference type="SMART" id="SM00184">
    <property type="entry name" value="RING"/>
    <property type="match status" value="1"/>
</dbReference>
<sequence>MDAVAASPCQPTELVGEGTPASSSQILPLDVPAANGDTESGELTRDATSISTPATDVSRASRFLELPDSIMTPATSQSTEMTVAPENSDSATNLSGEEDSSTIQVEPRTRDDETDSVLPETILGYHVHPPQADRIISRDDHDNAVTHSAQSNQEHENTTRVTEAAPDFSPNQNQTMKSGTAGDLPQEEESLFFTDADDLQLLQLLKEDASHEYLQSESANINQSHAVQSAERNDEMSLSPFLDLTEQYLPQFQHDSNDTEQPHFDPEGAKEAEANTTARRKTGPRARTAKAWHAMKSRNAQQGLSSVTKGKRKRSESDRNIGSSGQKGRKQQKVATSKKIGPSKRDKSLKVMDGIFQSLSSNPIEARIMHGDVPEADPIKATRKGDQLEQIMKSLPQNADERSAARDRRQLDKAARSFGYGNCTAVDGKWLVKGMKSTLHAHQVIGTSWMLGRELGVGGPQGGILADEMGMGKTLQTLACIVSNQPSEDDLKTYCRTTLIVAPATAIDQWESEAKKHVDIKSHTESILHYKRSKKDPCDSFARDVHHIRDRLKKQYQNSPEFYEAKLEEHKGDLLKLNFWRVVLDESHNIKNRNSQMSLACQELNACCRWALSGTPITNSIEEIYPYLKFLKAEVPDEFGKFRSLFMNIKDDVAMQRLTDIVEPIMLRRTMNHTFMGRPLYSIPKPHYDVKYVELTKEERIIYNAVESRFREIINEMLAQKGYIDFSKYLLLFMRLRQAVAHPFMLETTMKNLMTTEDLLNIQRRIREIGDKRPIFQRIAQWCAKEAANIMAGEGDDGSEKGFGRSQFGYKFDMSKQIENALAAQKKHVCRICYQEPVNPQIAACNHAFCRECLLSHIRAEYGGGSMVPKCFECKKPIVDYEPNMPSDEEISDLEGSVSNSSGITIFRGPKLGRDRFKKHPKLLKSSSMFLVQCDQAHPEPVVSSTKTTAVKATILEWKSEAPDDKIIIFVEFKTTAAVLGRMLDAEGIPFLYFFGDMTSTEKHQAIRAFHEKEEITVMIASLKCASVALNITVANRVVLVDLWWNIAVEMQAFGRVFRLGQTKETHFRRIVADLTIDNRLLSLQERKVKDISKIIKSGGKQKLSLEETLSMFGRVKKSESGVLQVLSDEIDSEQDGTEEEGSDYQYESDEDSDN</sequence>
<dbReference type="SUPFAM" id="SSF57850">
    <property type="entry name" value="RING/U-box"/>
    <property type="match status" value="1"/>
</dbReference>
<dbReference type="InterPro" id="IPR017907">
    <property type="entry name" value="Znf_RING_CS"/>
</dbReference>
<feature type="region of interest" description="Disordered" evidence="10">
    <location>
        <begin position="1"/>
        <end position="56"/>
    </location>
</feature>
<dbReference type="Gene3D" id="3.30.40.10">
    <property type="entry name" value="Zinc/RING finger domain, C3HC4 (zinc finger)"/>
    <property type="match status" value="1"/>
</dbReference>
<organism evidence="14 15">
    <name type="scientific">Xylaria arbuscula</name>
    <dbReference type="NCBI Taxonomy" id="114810"/>
    <lineage>
        <taxon>Eukaryota</taxon>
        <taxon>Fungi</taxon>
        <taxon>Dikarya</taxon>
        <taxon>Ascomycota</taxon>
        <taxon>Pezizomycotina</taxon>
        <taxon>Sordariomycetes</taxon>
        <taxon>Xylariomycetidae</taxon>
        <taxon>Xylariales</taxon>
        <taxon>Xylariaceae</taxon>
        <taxon>Xylaria</taxon>
    </lineage>
</organism>
<dbReference type="EMBL" id="JANPWZ010000121">
    <property type="protein sequence ID" value="KAJ3579204.1"/>
    <property type="molecule type" value="Genomic_DNA"/>
</dbReference>
<dbReference type="GO" id="GO:0005524">
    <property type="term" value="F:ATP binding"/>
    <property type="evidence" value="ECO:0007669"/>
    <property type="project" value="UniProtKB-KW"/>
</dbReference>
<feature type="compositionally biased region" description="Polar residues" evidence="10">
    <location>
        <begin position="46"/>
        <end position="55"/>
    </location>
</feature>
<dbReference type="InterPro" id="IPR001650">
    <property type="entry name" value="Helicase_C-like"/>
</dbReference>
<dbReference type="SUPFAM" id="SSF52540">
    <property type="entry name" value="P-loop containing nucleoside triphosphate hydrolases"/>
    <property type="match status" value="2"/>
</dbReference>
<dbReference type="InterPro" id="IPR001841">
    <property type="entry name" value="Znf_RING"/>
</dbReference>
<dbReference type="InterPro" id="IPR038718">
    <property type="entry name" value="SNF2-like_sf"/>
</dbReference>
<dbReference type="PANTHER" id="PTHR45626:SF17">
    <property type="entry name" value="HELICASE-LIKE TRANSCRIPTION FACTOR"/>
    <property type="match status" value="1"/>
</dbReference>
<evidence type="ECO:0000256" key="5">
    <source>
        <dbReference type="ARBA" id="ARBA00022801"/>
    </source>
</evidence>
<evidence type="ECO:0000256" key="9">
    <source>
        <dbReference type="PROSITE-ProRule" id="PRU00175"/>
    </source>
</evidence>
<name>A0A9W8TRD8_9PEZI</name>
<dbReference type="GO" id="GO:0004386">
    <property type="term" value="F:helicase activity"/>
    <property type="evidence" value="ECO:0007669"/>
    <property type="project" value="UniProtKB-KW"/>
</dbReference>
<evidence type="ECO:0000256" key="6">
    <source>
        <dbReference type="ARBA" id="ARBA00022806"/>
    </source>
</evidence>
<dbReference type="Gene3D" id="3.40.50.10810">
    <property type="entry name" value="Tandem AAA-ATPase domain"/>
    <property type="match status" value="1"/>
</dbReference>
<comment type="caution">
    <text evidence="14">The sequence shown here is derived from an EMBL/GenBank/DDBJ whole genome shotgun (WGS) entry which is preliminary data.</text>
</comment>
<dbReference type="GO" id="GO:0005634">
    <property type="term" value="C:nucleus"/>
    <property type="evidence" value="ECO:0007669"/>
    <property type="project" value="TreeGrafter"/>
</dbReference>
<feature type="compositionally biased region" description="Polar residues" evidence="10">
    <location>
        <begin position="298"/>
        <end position="308"/>
    </location>
</feature>
<dbReference type="InterPro" id="IPR013083">
    <property type="entry name" value="Znf_RING/FYVE/PHD"/>
</dbReference>
<gene>
    <name evidence="14" type="ORF">NPX13_g1368</name>
</gene>
<feature type="compositionally biased region" description="Basic residues" evidence="10">
    <location>
        <begin position="278"/>
        <end position="296"/>
    </location>
</feature>
<keyword evidence="6" id="KW-0347">Helicase</keyword>
<protein>
    <submittedName>
        <fullName evidence="14">Uncharacterized protein</fullName>
    </submittedName>
</protein>
<keyword evidence="2" id="KW-0479">Metal-binding</keyword>
<proteinExistence type="inferred from homology"/>
<dbReference type="CDD" id="cd18008">
    <property type="entry name" value="DEXDc_SHPRH-like"/>
    <property type="match status" value="1"/>
</dbReference>
<dbReference type="SMART" id="SM00487">
    <property type="entry name" value="DEXDc"/>
    <property type="match status" value="1"/>
</dbReference>
<dbReference type="VEuPathDB" id="FungiDB:F4678DRAFT_476305"/>
<feature type="region of interest" description="Disordered" evidence="10">
    <location>
        <begin position="146"/>
        <end position="182"/>
    </location>
</feature>
<dbReference type="Pfam" id="PF00271">
    <property type="entry name" value="Helicase_C"/>
    <property type="match status" value="1"/>
</dbReference>
<feature type="domain" description="Helicase ATP-binding" evidence="12">
    <location>
        <begin position="454"/>
        <end position="634"/>
    </location>
</feature>
<evidence type="ECO:0000313" key="14">
    <source>
        <dbReference type="EMBL" id="KAJ3579204.1"/>
    </source>
</evidence>
<evidence type="ECO:0000256" key="10">
    <source>
        <dbReference type="SAM" id="MobiDB-lite"/>
    </source>
</evidence>
<dbReference type="PROSITE" id="PS51194">
    <property type="entry name" value="HELICASE_CTER"/>
    <property type="match status" value="1"/>
</dbReference>
<keyword evidence="15" id="KW-1185">Reference proteome</keyword>
<dbReference type="GO" id="GO:0008094">
    <property type="term" value="F:ATP-dependent activity, acting on DNA"/>
    <property type="evidence" value="ECO:0007669"/>
    <property type="project" value="TreeGrafter"/>
</dbReference>
<feature type="region of interest" description="Disordered" evidence="10">
    <location>
        <begin position="254"/>
        <end position="349"/>
    </location>
</feature>
<keyword evidence="5" id="KW-0378">Hydrolase</keyword>
<dbReference type="Pfam" id="PF00176">
    <property type="entry name" value="SNF2-rel_dom"/>
    <property type="match status" value="1"/>
</dbReference>
<evidence type="ECO:0000256" key="7">
    <source>
        <dbReference type="ARBA" id="ARBA00022833"/>
    </source>
</evidence>
<feature type="region of interest" description="Disordered" evidence="10">
    <location>
        <begin position="1129"/>
        <end position="1155"/>
    </location>
</feature>
<evidence type="ECO:0000256" key="3">
    <source>
        <dbReference type="ARBA" id="ARBA00022741"/>
    </source>
</evidence>
<dbReference type="PROSITE" id="PS50089">
    <property type="entry name" value="ZF_RING_2"/>
    <property type="match status" value="1"/>
</dbReference>
<dbReference type="Proteomes" id="UP001148614">
    <property type="component" value="Unassembled WGS sequence"/>
</dbReference>